<feature type="signal peptide" evidence="1">
    <location>
        <begin position="1"/>
        <end position="24"/>
    </location>
</feature>
<dbReference type="RefSeq" id="WP_199387559.1">
    <property type="nucleotide sequence ID" value="NZ_JAEMHL010000001.1"/>
</dbReference>
<name>A0ABS0Y9P8_9BACT</name>
<proteinExistence type="predicted"/>
<evidence type="ECO:0000313" key="3">
    <source>
        <dbReference type="Proteomes" id="UP000614714"/>
    </source>
</evidence>
<accession>A0ABS0Y9P8</accession>
<keyword evidence="1" id="KW-0732">Signal</keyword>
<feature type="chain" id="PRO_5045326549" description="DUF5666 domain-containing protein" evidence="1">
    <location>
        <begin position="25"/>
        <end position="97"/>
    </location>
</feature>
<evidence type="ECO:0000313" key="2">
    <source>
        <dbReference type="EMBL" id="MBJ6749002.1"/>
    </source>
</evidence>
<comment type="caution">
    <text evidence="2">The sequence shown here is derived from an EMBL/GenBank/DDBJ whole genome shotgun (WGS) entry which is preliminary data.</text>
</comment>
<keyword evidence="3" id="KW-1185">Reference proteome</keyword>
<gene>
    <name evidence="2" type="ORF">JFN91_02125</name>
</gene>
<reference evidence="2 3" key="1">
    <citation type="submission" date="2020-12" db="EMBL/GenBank/DDBJ databases">
        <title>Geomonas sp. Red421, isolated from paddy soil.</title>
        <authorList>
            <person name="Xu Z."/>
            <person name="Zhang Z."/>
            <person name="Masuda Y."/>
            <person name="Itoh H."/>
            <person name="Senoo K."/>
        </authorList>
    </citation>
    <scope>NUCLEOTIDE SEQUENCE [LARGE SCALE GENOMIC DNA]</scope>
    <source>
        <strain evidence="2 3">Red421</strain>
    </source>
</reference>
<evidence type="ECO:0000256" key="1">
    <source>
        <dbReference type="SAM" id="SignalP"/>
    </source>
</evidence>
<sequence>MSRSNRLFLLIFVTFLFCASTCLAEEEFVGTVSGRNGAQLSIRLPDGYSRSVRITGQTRFFNQDSPVPQRRILPHTLVRIAPKDGEALTITILEAPR</sequence>
<dbReference type="Proteomes" id="UP000614714">
    <property type="component" value="Unassembled WGS sequence"/>
</dbReference>
<dbReference type="EMBL" id="JAEMHL010000001">
    <property type="protein sequence ID" value="MBJ6749002.1"/>
    <property type="molecule type" value="Genomic_DNA"/>
</dbReference>
<evidence type="ECO:0008006" key="4">
    <source>
        <dbReference type="Google" id="ProtNLM"/>
    </source>
</evidence>
<protein>
    <recommendedName>
        <fullName evidence="4">DUF5666 domain-containing protein</fullName>
    </recommendedName>
</protein>
<organism evidence="2 3">
    <name type="scientific">Geomonas anaerohicana</name>
    <dbReference type="NCBI Taxonomy" id="2798583"/>
    <lineage>
        <taxon>Bacteria</taxon>
        <taxon>Pseudomonadati</taxon>
        <taxon>Thermodesulfobacteriota</taxon>
        <taxon>Desulfuromonadia</taxon>
        <taxon>Geobacterales</taxon>
        <taxon>Geobacteraceae</taxon>
        <taxon>Geomonas</taxon>
    </lineage>
</organism>